<protein>
    <submittedName>
        <fullName evidence="1">Uncharacterized protein</fullName>
    </submittedName>
</protein>
<proteinExistence type="predicted"/>
<reference evidence="1 2" key="1">
    <citation type="submission" date="2020-03" db="EMBL/GenBank/DDBJ databases">
        <title>Genomic Encyclopedia of Type Strains, Phase IV (KMG-IV): sequencing the most valuable type-strain genomes for metagenomic binning, comparative biology and taxonomic classification.</title>
        <authorList>
            <person name="Goeker M."/>
        </authorList>
    </citation>
    <scope>NUCLEOTIDE SEQUENCE [LARGE SCALE GENOMIC DNA]</scope>
    <source>
        <strain evidence="1 2">DSM 105722</strain>
    </source>
</reference>
<organism evidence="1 2">
    <name type="scientific">Butyricimonas paravirosa</name>
    <dbReference type="NCBI Taxonomy" id="1472417"/>
    <lineage>
        <taxon>Bacteria</taxon>
        <taxon>Pseudomonadati</taxon>
        <taxon>Bacteroidota</taxon>
        <taxon>Bacteroidia</taxon>
        <taxon>Bacteroidales</taxon>
        <taxon>Odoribacteraceae</taxon>
        <taxon>Butyricimonas</taxon>
    </lineage>
</organism>
<comment type="caution">
    <text evidence="1">The sequence shown here is derived from an EMBL/GenBank/DDBJ whole genome shotgun (WGS) entry which is preliminary data.</text>
</comment>
<accession>A0A7X5YHM0</accession>
<dbReference type="Proteomes" id="UP000576368">
    <property type="component" value="Unassembled WGS sequence"/>
</dbReference>
<sequence>MLQNLYCYQSSISISKEILLFLFKNLNSNKICRVEKYYLIPFIYLFCKKFTNYNFTTRNIPQAIKNQSRQQAHSLKFINKSFSCGYLDRFSLIALSVYVYGFLLYERLTS</sequence>
<gene>
    <name evidence="1" type="ORF">GGR15_003425</name>
</gene>
<name>A0A7X5YHM0_9BACT</name>
<dbReference type="EMBL" id="JAATLI010000013">
    <property type="protein sequence ID" value="NJC19787.1"/>
    <property type="molecule type" value="Genomic_DNA"/>
</dbReference>
<dbReference type="AlphaFoldDB" id="A0A7X5YHM0"/>
<evidence type="ECO:0000313" key="2">
    <source>
        <dbReference type="Proteomes" id="UP000576368"/>
    </source>
</evidence>
<evidence type="ECO:0000313" key="1">
    <source>
        <dbReference type="EMBL" id="NJC19787.1"/>
    </source>
</evidence>